<sequence>MNQRFLTTLGGRASSVLRASSRSKIISSSTAAVYLHRCKSSTSTHEEATVDLTTSQAHINRYWKQVTGDTGDPAYIPEKTLPDMSNIPPTEDGIRELLLKAITAKADQGDLVPSLLTQQAIDFYRTLEIPMKAVYLRVLAREFGVDKKHALEAAIEFTKSGTMSDRSAVRAEEVFKSALVAPYQRFFQQVIQLGGGMSWLVSLRADVLGLLAEDNDPWLHAIDGYLKHQLSSWFGVGFLDLERLTWNSPASVLEKVIAYEAVHEIKSWTPHLKQRLSQGRLCYAFFHRAIPLLPLAFVQIALVDKISSSVQTILNDASPNSDPTHHKTAIFYSITSTQRGLSGVDLGNFLIKRVVVEIKKHIPTVDTFCTLSPIPGFRKWLSTQMNQEIGSGARGGLLEASEVSRLVGASGSALDAVKKLNELVSTHDWVKDKSLEELLKPLLLRLCSRYLLLEKKRSFCLDPVGNFHIRNGASIHRLNWMGDTQVKGLVQSFGIMTNYNYIVPEIEANNQRYMHDGIIAVVSTAEGIHPTLQWAVEQSGRKVKIVSLSAPSTSPHL</sequence>
<evidence type="ECO:0000259" key="2">
    <source>
        <dbReference type="Pfam" id="PF17408"/>
    </source>
</evidence>
<reference evidence="3 4" key="1">
    <citation type="journal article" date="2019" name="Sci. Rep.">
        <title>Comparative genomics of chytrid fungi reveal insights into the obligate biotrophic and pathogenic lifestyle of Synchytrium endobioticum.</title>
        <authorList>
            <person name="van de Vossenberg B.T.L.H."/>
            <person name="Warris S."/>
            <person name="Nguyen H.D.T."/>
            <person name="van Gent-Pelzer M.P.E."/>
            <person name="Joly D.L."/>
            <person name="van de Geest H.C."/>
            <person name="Bonants P.J.M."/>
            <person name="Smith D.S."/>
            <person name="Levesque C.A."/>
            <person name="van der Lee T.A.J."/>
        </authorList>
    </citation>
    <scope>NUCLEOTIDE SEQUENCE [LARGE SCALE GENOMIC DNA]</scope>
    <source>
        <strain evidence="3 4">JEL517</strain>
    </source>
</reference>
<dbReference type="InterPro" id="IPR038917">
    <property type="entry name" value="Malonyl_CoA_deC"/>
</dbReference>
<dbReference type="GO" id="GO:0005759">
    <property type="term" value="C:mitochondrial matrix"/>
    <property type="evidence" value="ECO:0007669"/>
    <property type="project" value="TreeGrafter"/>
</dbReference>
<dbReference type="PANTHER" id="PTHR28641:SF1">
    <property type="entry name" value="MALONYL-COA DECARBOXYLASE, MITOCHONDRIAL"/>
    <property type="match status" value="1"/>
</dbReference>
<dbReference type="GO" id="GO:0005782">
    <property type="term" value="C:peroxisomal matrix"/>
    <property type="evidence" value="ECO:0007669"/>
    <property type="project" value="TreeGrafter"/>
</dbReference>
<dbReference type="AlphaFoldDB" id="A0A507C4I2"/>
<dbReference type="Gene3D" id="3.40.630.150">
    <property type="entry name" value="Malonyl-CoA decarboxylase, catalytic domain"/>
    <property type="match status" value="1"/>
</dbReference>
<dbReference type="OrthoDB" id="426718at2759"/>
<dbReference type="EMBL" id="QEAO01000030">
    <property type="protein sequence ID" value="TPX32443.1"/>
    <property type="molecule type" value="Genomic_DNA"/>
</dbReference>
<dbReference type="Gene3D" id="1.20.140.90">
    <property type="entry name" value="Malonyl-CoA decarboxylase, oligemerization domain"/>
    <property type="match status" value="1"/>
</dbReference>
<dbReference type="InterPro" id="IPR042303">
    <property type="entry name" value="Malonyl_CoA_deC_C_sf"/>
</dbReference>
<dbReference type="Proteomes" id="UP000319731">
    <property type="component" value="Unassembled WGS sequence"/>
</dbReference>
<proteinExistence type="predicted"/>
<dbReference type="InterPro" id="IPR035372">
    <property type="entry name" value="MCD_N"/>
</dbReference>
<dbReference type="Pfam" id="PF05292">
    <property type="entry name" value="MCD"/>
    <property type="match status" value="1"/>
</dbReference>
<dbReference type="GO" id="GO:2001294">
    <property type="term" value="P:malonyl-CoA catabolic process"/>
    <property type="evidence" value="ECO:0007669"/>
    <property type="project" value="TreeGrafter"/>
</dbReference>
<evidence type="ECO:0000313" key="4">
    <source>
        <dbReference type="Proteomes" id="UP000319731"/>
    </source>
</evidence>
<dbReference type="PANTHER" id="PTHR28641">
    <property type="match status" value="1"/>
</dbReference>
<dbReference type="InterPro" id="IPR038351">
    <property type="entry name" value="MCD_N_sf"/>
</dbReference>
<dbReference type="STRING" id="1806994.A0A507C4I2"/>
<comment type="caution">
    <text evidence="3">The sequence shown here is derived from an EMBL/GenBank/DDBJ whole genome shotgun (WGS) entry which is preliminary data.</text>
</comment>
<dbReference type="InterPro" id="IPR007956">
    <property type="entry name" value="Malonyl_CoA_deC_C"/>
</dbReference>
<organism evidence="3 4">
    <name type="scientific">Synchytrium microbalum</name>
    <dbReference type="NCBI Taxonomy" id="1806994"/>
    <lineage>
        <taxon>Eukaryota</taxon>
        <taxon>Fungi</taxon>
        <taxon>Fungi incertae sedis</taxon>
        <taxon>Chytridiomycota</taxon>
        <taxon>Chytridiomycota incertae sedis</taxon>
        <taxon>Chytridiomycetes</taxon>
        <taxon>Synchytriales</taxon>
        <taxon>Synchytriaceae</taxon>
        <taxon>Synchytrium</taxon>
    </lineage>
</organism>
<dbReference type="GO" id="GO:0006633">
    <property type="term" value="P:fatty acid biosynthetic process"/>
    <property type="evidence" value="ECO:0007669"/>
    <property type="project" value="InterPro"/>
</dbReference>
<dbReference type="RefSeq" id="XP_031023651.1">
    <property type="nucleotide sequence ID" value="XM_031170358.1"/>
</dbReference>
<evidence type="ECO:0000313" key="3">
    <source>
        <dbReference type="EMBL" id="TPX32443.1"/>
    </source>
</evidence>
<keyword evidence="4" id="KW-1185">Reference proteome</keyword>
<dbReference type="GO" id="GO:0006085">
    <property type="term" value="P:acetyl-CoA biosynthetic process"/>
    <property type="evidence" value="ECO:0007669"/>
    <property type="project" value="TreeGrafter"/>
</dbReference>
<accession>A0A507C4I2</accession>
<protein>
    <submittedName>
        <fullName evidence="3">Malonyl-CoA decarboxylase</fullName>
    </submittedName>
</protein>
<dbReference type="GO" id="GO:0050080">
    <property type="term" value="F:malonyl-CoA decarboxylase activity"/>
    <property type="evidence" value="ECO:0007669"/>
    <property type="project" value="InterPro"/>
</dbReference>
<feature type="domain" description="Malonyl-CoA decarboxylase N-terminal" evidence="2">
    <location>
        <begin position="143"/>
        <end position="234"/>
    </location>
</feature>
<dbReference type="GeneID" id="42005655"/>
<name>A0A507C4I2_9FUNG</name>
<feature type="domain" description="Malonyl-CoA decarboxylase C-terminal" evidence="1">
    <location>
        <begin position="237"/>
        <end position="501"/>
    </location>
</feature>
<gene>
    <name evidence="3" type="ORF">SmJEL517_g04430</name>
</gene>
<dbReference type="Pfam" id="PF17408">
    <property type="entry name" value="MCD_N"/>
    <property type="match status" value="1"/>
</dbReference>
<evidence type="ECO:0000259" key="1">
    <source>
        <dbReference type="Pfam" id="PF05292"/>
    </source>
</evidence>